<feature type="coiled-coil region" evidence="4">
    <location>
        <begin position="154"/>
        <end position="188"/>
    </location>
</feature>
<dbReference type="InterPro" id="IPR006143">
    <property type="entry name" value="RND_pump_MFP"/>
</dbReference>
<dbReference type="PANTHER" id="PTHR30469">
    <property type="entry name" value="MULTIDRUG RESISTANCE PROTEIN MDTA"/>
    <property type="match status" value="1"/>
</dbReference>
<gene>
    <name evidence="8" type="ORF">JKG68_01665</name>
</gene>
<protein>
    <submittedName>
        <fullName evidence="8">Efflux RND transporter periplasmic adaptor subunit</fullName>
    </submittedName>
</protein>
<dbReference type="InterPro" id="IPR058627">
    <property type="entry name" value="MdtA-like_C"/>
</dbReference>
<dbReference type="Pfam" id="PF25917">
    <property type="entry name" value="BSH_RND"/>
    <property type="match status" value="1"/>
</dbReference>
<dbReference type="NCBIfam" id="TIGR01730">
    <property type="entry name" value="RND_mfp"/>
    <property type="match status" value="1"/>
</dbReference>
<evidence type="ECO:0000256" key="1">
    <source>
        <dbReference type="ARBA" id="ARBA00004236"/>
    </source>
</evidence>
<keyword evidence="3" id="KW-0813">Transport</keyword>
<evidence type="ECO:0000256" key="4">
    <source>
        <dbReference type="SAM" id="Coils"/>
    </source>
</evidence>
<dbReference type="InterPro" id="IPR058626">
    <property type="entry name" value="MdtA-like_b-barrel"/>
</dbReference>
<evidence type="ECO:0000259" key="7">
    <source>
        <dbReference type="Pfam" id="PF25967"/>
    </source>
</evidence>
<evidence type="ECO:0000256" key="2">
    <source>
        <dbReference type="ARBA" id="ARBA00009477"/>
    </source>
</evidence>
<comment type="subcellular location">
    <subcellularLocation>
        <location evidence="1">Cell membrane</location>
    </subcellularLocation>
</comment>
<organism evidence="8 9">
    <name type="scientific">Microvirga aerilata</name>
    <dbReference type="NCBI Taxonomy" id="670292"/>
    <lineage>
        <taxon>Bacteria</taxon>
        <taxon>Pseudomonadati</taxon>
        <taxon>Pseudomonadota</taxon>
        <taxon>Alphaproteobacteria</taxon>
        <taxon>Hyphomicrobiales</taxon>
        <taxon>Methylobacteriaceae</taxon>
        <taxon>Microvirga</taxon>
    </lineage>
</organism>
<dbReference type="InterPro" id="IPR058625">
    <property type="entry name" value="MdtA-like_BSH"/>
</dbReference>
<dbReference type="GO" id="GO:1990281">
    <property type="term" value="C:efflux pump complex"/>
    <property type="evidence" value="ECO:0007669"/>
    <property type="project" value="TreeGrafter"/>
</dbReference>
<reference evidence="8" key="1">
    <citation type="submission" date="2021-01" db="EMBL/GenBank/DDBJ databases">
        <title>Microvirga sp.</title>
        <authorList>
            <person name="Kim M.K."/>
        </authorList>
    </citation>
    <scope>NUCLEOTIDE SEQUENCE</scope>
    <source>
        <strain evidence="8">5420S-16</strain>
    </source>
</reference>
<dbReference type="Gene3D" id="2.40.30.170">
    <property type="match status" value="1"/>
</dbReference>
<dbReference type="Pfam" id="PF25944">
    <property type="entry name" value="Beta-barrel_RND"/>
    <property type="match status" value="1"/>
</dbReference>
<evidence type="ECO:0000259" key="5">
    <source>
        <dbReference type="Pfam" id="PF25917"/>
    </source>
</evidence>
<evidence type="ECO:0000259" key="6">
    <source>
        <dbReference type="Pfam" id="PF25944"/>
    </source>
</evidence>
<dbReference type="PANTHER" id="PTHR30469:SF36">
    <property type="entry name" value="BLL3903 PROTEIN"/>
    <property type="match status" value="1"/>
</dbReference>
<dbReference type="GO" id="GO:0015562">
    <property type="term" value="F:efflux transmembrane transporter activity"/>
    <property type="evidence" value="ECO:0007669"/>
    <property type="project" value="TreeGrafter"/>
</dbReference>
<name>A0A936Z8D8_9HYPH</name>
<evidence type="ECO:0000256" key="3">
    <source>
        <dbReference type="ARBA" id="ARBA00022448"/>
    </source>
</evidence>
<dbReference type="Gene3D" id="2.40.50.100">
    <property type="match status" value="1"/>
</dbReference>
<dbReference type="RefSeq" id="WP_202055333.1">
    <property type="nucleotide sequence ID" value="NZ_JAEQMY010000001.1"/>
</dbReference>
<comment type="similarity">
    <text evidence="2">Belongs to the membrane fusion protein (MFP) (TC 8.A.1) family.</text>
</comment>
<feature type="domain" description="Multidrug resistance protein MdtA-like C-terminal permuted SH3" evidence="7">
    <location>
        <begin position="326"/>
        <end position="384"/>
    </location>
</feature>
<evidence type="ECO:0000313" key="9">
    <source>
        <dbReference type="Proteomes" id="UP000605848"/>
    </source>
</evidence>
<accession>A0A936Z8D8</accession>
<dbReference type="Pfam" id="PF25967">
    <property type="entry name" value="RND-MFP_C"/>
    <property type="match status" value="1"/>
</dbReference>
<sequence length="417" mass="43772">MIRGAFLLLMVVCAGGLWYVLSGAEGQAAARTSAIKLLGPSSTAPNPTAPVQISPSQNIQPPVAVITVPVHARAMPITRTSIGWIEPTARVIVRTRIDGTIVERHVRDGAEVAAGDLLFRLDDRELQAQIARGEAALVRDRAVLAKAQAALKRTQELLARSVSTQAQAEEAEAEVRIAAANVAASEAALAMERAKLGHTRITAPISGRAGVVQGDVGHVVRGSDLSGDGLVTITRMSPLQVSFSLPERDLPLLRAAFADPKDKGRARVLAGQDVQMSAEADLTFIDSSVDVSSGTILAKAVLNASNGLWPGQYVRIDLTLGTYPEAATVPLVALQAGGGGSYVYVVGPGDIVEMRPVEPLDTRNDEAVIAKGLNPGERVVVEGYARLREGSSIIEAALAPKPLAQSSRTAEVGPVRR</sequence>
<comment type="caution">
    <text evidence="8">The sequence shown here is derived from an EMBL/GenBank/DDBJ whole genome shotgun (WGS) entry which is preliminary data.</text>
</comment>
<dbReference type="EMBL" id="JAEQMY010000001">
    <property type="protein sequence ID" value="MBL0402670.1"/>
    <property type="molecule type" value="Genomic_DNA"/>
</dbReference>
<proteinExistence type="inferred from homology"/>
<dbReference type="Gene3D" id="1.10.287.470">
    <property type="entry name" value="Helix hairpin bin"/>
    <property type="match status" value="1"/>
</dbReference>
<feature type="domain" description="Multidrug resistance protein MdtA-like beta-barrel" evidence="6">
    <location>
        <begin position="238"/>
        <end position="321"/>
    </location>
</feature>
<dbReference type="AlphaFoldDB" id="A0A936Z8D8"/>
<dbReference type="Proteomes" id="UP000605848">
    <property type="component" value="Unassembled WGS sequence"/>
</dbReference>
<evidence type="ECO:0000313" key="8">
    <source>
        <dbReference type="EMBL" id="MBL0402670.1"/>
    </source>
</evidence>
<keyword evidence="4" id="KW-0175">Coiled coil</keyword>
<dbReference type="Gene3D" id="2.40.420.20">
    <property type="match status" value="1"/>
</dbReference>
<feature type="domain" description="Multidrug resistance protein MdtA-like barrel-sandwich hybrid" evidence="5">
    <location>
        <begin position="91"/>
        <end position="223"/>
    </location>
</feature>
<dbReference type="SUPFAM" id="SSF111369">
    <property type="entry name" value="HlyD-like secretion proteins"/>
    <property type="match status" value="1"/>
</dbReference>
<keyword evidence="9" id="KW-1185">Reference proteome</keyword>